<evidence type="ECO:0000313" key="5">
    <source>
        <dbReference type="EnsemblPlants" id="Kaladp0038s0136.1.v1.1"/>
    </source>
</evidence>
<dbReference type="InterPro" id="IPR002068">
    <property type="entry name" value="A-crystallin/Hsp20_dom"/>
</dbReference>
<evidence type="ECO:0000313" key="6">
    <source>
        <dbReference type="Proteomes" id="UP000594263"/>
    </source>
</evidence>
<evidence type="ECO:0000256" key="1">
    <source>
        <dbReference type="ARBA" id="ARBA00023016"/>
    </source>
</evidence>
<evidence type="ECO:0000256" key="3">
    <source>
        <dbReference type="RuleBase" id="RU003616"/>
    </source>
</evidence>
<comment type="similarity">
    <text evidence="2 3">Belongs to the small heat shock protein (HSP20) family.</text>
</comment>
<keyword evidence="6" id="KW-1185">Reference proteome</keyword>
<keyword evidence="1" id="KW-0346">Stress response</keyword>
<feature type="domain" description="SHSP" evidence="4">
    <location>
        <begin position="157"/>
        <end position="268"/>
    </location>
</feature>
<organism evidence="5 6">
    <name type="scientific">Kalanchoe fedtschenkoi</name>
    <name type="common">Lavender scallops</name>
    <name type="synonym">South American air plant</name>
    <dbReference type="NCBI Taxonomy" id="63787"/>
    <lineage>
        <taxon>Eukaryota</taxon>
        <taxon>Viridiplantae</taxon>
        <taxon>Streptophyta</taxon>
        <taxon>Embryophyta</taxon>
        <taxon>Tracheophyta</taxon>
        <taxon>Spermatophyta</taxon>
        <taxon>Magnoliopsida</taxon>
        <taxon>eudicotyledons</taxon>
        <taxon>Gunneridae</taxon>
        <taxon>Pentapetalae</taxon>
        <taxon>Saxifragales</taxon>
        <taxon>Crassulaceae</taxon>
        <taxon>Kalanchoe</taxon>
    </lineage>
</organism>
<protein>
    <recommendedName>
        <fullName evidence="4">SHSP domain-containing protein</fullName>
    </recommendedName>
</protein>
<dbReference type="CDD" id="cd06464">
    <property type="entry name" value="ACD_sHsps-like"/>
    <property type="match status" value="1"/>
</dbReference>
<dbReference type="AlphaFoldDB" id="A0A7N0TJB6"/>
<dbReference type="EnsemblPlants" id="Kaladp0038s0136.1.v1.1">
    <property type="protein sequence ID" value="Kaladp0038s0136.1.v1.1"/>
    <property type="gene ID" value="Kaladp0038s0136.v1.1"/>
</dbReference>
<evidence type="ECO:0000259" key="4">
    <source>
        <dbReference type="PROSITE" id="PS01031"/>
    </source>
</evidence>
<sequence length="268" mass="29661">MESQQASAHRRINLIASHLLAATHDDFSLPNLLRISCSSSSAVNFASPRGDNRMYFARQGSNSQAFFMRQVSPQQDTLPEPDVTIAPPKGLAVTALNRLMYSRVATLQTKYPSAEEVQPLPRVCSLSGPDRPKFARPHSIVQEQDLASEEQVNIQKPVGTQWSPKMDVVETQCNYVVTAEVPGIGIDDIRVEVNNQNLVVMGKRATQWWKIASCSSDSLPRYHKKSISQGSYQVQWPLPADANRDNVSAQFVNGILQITIPKLQACCA</sequence>
<dbReference type="Pfam" id="PF00011">
    <property type="entry name" value="HSP20"/>
    <property type="match status" value="1"/>
</dbReference>
<proteinExistence type="inferred from homology"/>
<dbReference type="OMA" id="THLLPMN"/>
<dbReference type="PANTHER" id="PTHR11527">
    <property type="entry name" value="HEAT-SHOCK PROTEIN 20 FAMILY MEMBER"/>
    <property type="match status" value="1"/>
</dbReference>
<dbReference type="InterPro" id="IPR008978">
    <property type="entry name" value="HSP20-like_chaperone"/>
</dbReference>
<dbReference type="InterPro" id="IPR031107">
    <property type="entry name" value="Small_HSP"/>
</dbReference>
<dbReference type="SUPFAM" id="SSF49764">
    <property type="entry name" value="HSP20-like chaperones"/>
    <property type="match status" value="1"/>
</dbReference>
<dbReference type="Gene3D" id="2.60.40.790">
    <property type="match status" value="1"/>
</dbReference>
<dbReference type="PROSITE" id="PS01031">
    <property type="entry name" value="SHSP"/>
    <property type="match status" value="1"/>
</dbReference>
<accession>A0A7N0TJB6</accession>
<evidence type="ECO:0000256" key="2">
    <source>
        <dbReference type="PROSITE-ProRule" id="PRU00285"/>
    </source>
</evidence>
<name>A0A7N0TJB6_KALFE</name>
<reference evidence="5" key="1">
    <citation type="submission" date="2021-01" db="UniProtKB">
        <authorList>
            <consortium name="EnsemblPlants"/>
        </authorList>
    </citation>
    <scope>IDENTIFICATION</scope>
</reference>
<dbReference type="Proteomes" id="UP000594263">
    <property type="component" value="Unplaced"/>
</dbReference>
<dbReference type="Gramene" id="Kaladp0038s0136.1.v1.1">
    <property type="protein sequence ID" value="Kaladp0038s0136.1.v1.1"/>
    <property type="gene ID" value="Kaladp0038s0136.v1.1"/>
</dbReference>